<dbReference type="RefSeq" id="WP_091336760.1">
    <property type="nucleotide sequence ID" value="NZ_FNYC01000012.1"/>
</dbReference>
<evidence type="ECO:0000313" key="1">
    <source>
        <dbReference type="EMBL" id="SEJ55938.1"/>
    </source>
</evidence>
<dbReference type="AlphaFoldDB" id="A0A1H6ZRT3"/>
<gene>
    <name evidence="1" type="ORF">SAMN04487997_0217</name>
</gene>
<dbReference type="Proteomes" id="UP000199420">
    <property type="component" value="Unassembled WGS sequence"/>
</dbReference>
<evidence type="ECO:0000313" key="2">
    <source>
        <dbReference type="Proteomes" id="UP000199420"/>
    </source>
</evidence>
<dbReference type="STRING" id="529704.SAMN02927913_2172"/>
<sequence length="59" mass="6233">MSDIKMRGPNGCADTLSHAGESYSADKKGIFTVPVEAYESLLRHGFVAVGEQPAEPVAP</sequence>
<protein>
    <submittedName>
        <fullName evidence="1">Uncharacterized protein</fullName>
    </submittedName>
</protein>
<organism evidence="1 2">
    <name type="scientific">Frateuria terrea</name>
    <dbReference type="NCBI Taxonomy" id="529704"/>
    <lineage>
        <taxon>Bacteria</taxon>
        <taxon>Pseudomonadati</taxon>
        <taxon>Pseudomonadota</taxon>
        <taxon>Gammaproteobacteria</taxon>
        <taxon>Lysobacterales</taxon>
        <taxon>Rhodanobacteraceae</taxon>
        <taxon>Frateuria</taxon>
    </lineage>
</organism>
<name>A0A1H6ZRT3_9GAMM</name>
<dbReference type="EMBL" id="FNYC01000012">
    <property type="protein sequence ID" value="SEJ55938.1"/>
    <property type="molecule type" value="Genomic_DNA"/>
</dbReference>
<keyword evidence="2" id="KW-1185">Reference proteome</keyword>
<reference evidence="1 2" key="1">
    <citation type="submission" date="2016-10" db="EMBL/GenBank/DDBJ databases">
        <authorList>
            <person name="de Groot N.N."/>
        </authorList>
    </citation>
    <scope>NUCLEOTIDE SEQUENCE [LARGE SCALE GENOMIC DNA]</scope>
    <source>
        <strain evidence="1 2">DSM 26515</strain>
    </source>
</reference>
<proteinExistence type="predicted"/>
<accession>A0A1H6ZRT3</accession>